<protein>
    <submittedName>
        <fullName evidence="1">RCG63715</fullName>
    </submittedName>
</protein>
<dbReference type="AlphaFoldDB" id="A6IA28"/>
<dbReference type="Proteomes" id="UP000234681">
    <property type="component" value="Chromosome 1"/>
</dbReference>
<evidence type="ECO:0000313" key="2">
    <source>
        <dbReference type="Proteomes" id="UP000234681"/>
    </source>
</evidence>
<evidence type="ECO:0000313" key="1">
    <source>
        <dbReference type="EMBL" id="EDM17152.1"/>
    </source>
</evidence>
<sequence length="33" mass="4108">MCPSQVYVVLPQWYSISRFWEELVCRECVREDR</sequence>
<proteinExistence type="predicted"/>
<organism evidence="1 2">
    <name type="scientific">Rattus norvegicus</name>
    <name type="common">Rat</name>
    <dbReference type="NCBI Taxonomy" id="10116"/>
    <lineage>
        <taxon>Eukaryota</taxon>
        <taxon>Metazoa</taxon>
        <taxon>Chordata</taxon>
        <taxon>Craniata</taxon>
        <taxon>Vertebrata</taxon>
        <taxon>Euteleostomi</taxon>
        <taxon>Mammalia</taxon>
        <taxon>Eutheria</taxon>
        <taxon>Euarchontoglires</taxon>
        <taxon>Glires</taxon>
        <taxon>Rodentia</taxon>
        <taxon>Myomorpha</taxon>
        <taxon>Muroidea</taxon>
        <taxon>Muridae</taxon>
        <taxon>Murinae</taxon>
        <taxon>Rattus</taxon>
    </lineage>
</organism>
<gene>
    <name evidence="1" type="ORF">rCG_63715</name>
</gene>
<reference evidence="1 2" key="1">
    <citation type="submission" date="2005-09" db="EMBL/GenBank/DDBJ databases">
        <authorList>
            <person name="Mural R.J."/>
            <person name="Li P.W."/>
            <person name="Adams M.D."/>
            <person name="Amanatides P.G."/>
            <person name="Baden-Tillson H."/>
            <person name="Barnstead M."/>
            <person name="Chin S.H."/>
            <person name="Dew I."/>
            <person name="Evans C.A."/>
            <person name="Ferriera S."/>
            <person name="Flanigan M."/>
            <person name="Fosler C."/>
            <person name="Glodek A."/>
            <person name="Gu Z."/>
            <person name="Holt R.A."/>
            <person name="Jennings D."/>
            <person name="Kraft C.L."/>
            <person name="Lu F."/>
            <person name="Nguyen T."/>
            <person name="Nusskern D.R."/>
            <person name="Pfannkoch C.M."/>
            <person name="Sitter C."/>
            <person name="Sutton G.G."/>
            <person name="Venter J.C."/>
            <person name="Wang Z."/>
            <person name="Woodage T."/>
            <person name="Zheng X.H."/>
            <person name="Zhong F."/>
        </authorList>
    </citation>
    <scope>NUCLEOTIDE SEQUENCE [LARGE SCALE GENOMIC DNA]</scope>
    <source>
        <strain>BN</strain>
        <strain evidence="2">Sprague-Dawley</strain>
    </source>
</reference>
<name>A6IA28_RAT</name>
<accession>A6IA28</accession>
<dbReference type="EMBL" id="CH473956">
    <property type="protein sequence ID" value="EDM17152.1"/>
    <property type="molecule type" value="Genomic_DNA"/>
</dbReference>